<sequence length="242" mass="25643">MRRALGAPAPAATGAIPHVHPAGPDPDAVDGWDATAWEERYASHDAVWSANPNHQLVEEAARLAPGRALEVGCGEGADAVHLARLGWSVTAIDVSATAVSRGVARASRAGDEVAARLEWRVDDAMHADLPTTSFDLVTTHYAHPEAGIAVLVARLADLVAPGGTLLVVGHDPRDPHVLEHPKLSRLAFRAEEAAAGLGEGWTVEVAELRERDGIGHDGEPMLRRDAVLRALRLPMTKVTEVT</sequence>
<keyword evidence="7" id="KW-1185">Reference proteome</keyword>
<evidence type="ECO:0000313" key="7">
    <source>
        <dbReference type="Proteomes" id="UP001172728"/>
    </source>
</evidence>
<dbReference type="Gene3D" id="3.40.50.150">
    <property type="entry name" value="Vaccinia Virus protein VP39"/>
    <property type="match status" value="1"/>
</dbReference>
<dbReference type="Proteomes" id="UP001172728">
    <property type="component" value="Unassembled WGS sequence"/>
</dbReference>
<dbReference type="InterPro" id="IPR029063">
    <property type="entry name" value="SAM-dependent_MTases_sf"/>
</dbReference>
<dbReference type="PANTHER" id="PTHR43464">
    <property type="entry name" value="METHYLTRANSFERASE"/>
    <property type="match status" value="1"/>
</dbReference>
<dbReference type="CDD" id="cd02440">
    <property type="entry name" value="AdoMet_MTases"/>
    <property type="match status" value="1"/>
</dbReference>
<feature type="domain" description="Methyltransferase" evidence="5">
    <location>
        <begin position="69"/>
        <end position="163"/>
    </location>
</feature>
<keyword evidence="3" id="KW-0949">S-adenosyl-L-methionine</keyword>
<dbReference type="EMBL" id="JAUHPW010000003">
    <property type="protein sequence ID" value="MDN4475359.1"/>
    <property type="molecule type" value="Genomic_DNA"/>
</dbReference>
<gene>
    <name evidence="6" type="ORF">QQX09_05740</name>
</gene>
<comment type="caution">
    <text evidence="6">The sequence shown here is derived from an EMBL/GenBank/DDBJ whole genome shotgun (WGS) entry which is preliminary data.</text>
</comment>
<name>A0ABT8G8T8_9MICO</name>
<organism evidence="6 7">
    <name type="scientific">Demequina litoralis</name>
    <dbReference type="NCBI Taxonomy" id="3051660"/>
    <lineage>
        <taxon>Bacteria</taxon>
        <taxon>Bacillati</taxon>
        <taxon>Actinomycetota</taxon>
        <taxon>Actinomycetes</taxon>
        <taxon>Micrococcales</taxon>
        <taxon>Demequinaceae</taxon>
        <taxon>Demequina</taxon>
    </lineage>
</organism>
<keyword evidence="1 6" id="KW-0489">Methyltransferase</keyword>
<evidence type="ECO:0000256" key="3">
    <source>
        <dbReference type="ARBA" id="ARBA00022691"/>
    </source>
</evidence>
<evidence type="ECO:0000256" key="1">
    <source>
        <dbReference type="ARBA" id="ARBA00022603"/>
    </source>
</evidence>
<dbReference type="GO" id="GO:0008168">
    <property type="term" value="F:methyltransferase activity"/>
    <property type="evidence" value="ECO:0007669"/>
    <property type="project" value="UniProtKB-KW"/>
</dbReference>
<accession>A0ABT8G8T8</accession>
<dbReference type="InterPro" id="IPR041698">
    <property type="entry name" value="Methyltransf_25"/>
</dbReference>
<feature type="region of interest" description="Disordered" evidence="4">
    <location>
        <begin position="1"/>
        <end position="24"/>
    </location>
</feature>
<dbReference type="Pfam" id="PF13649">
    <property type="entry name" value="Methyltransf_25"/>
    <property type="match status" value="1"/>
</dbReference>
<evidence type="ECO:0000256" key="4">
    <source>
        <dbReference type="SAM" id="MobiDB-lite"/>
    </source>
</evidence>
<dbReference type="PANTHER" id="PTHR43464:SF19">
    <property type="entry name" value="UBIQUINONE BIOSYNTHESIS O-METHYLTRANSFERASE, MITOCHONDRIAL"/>
    <property type="match status" value="1"/>
</dbReference>
<dbReference type="SUPFAM" id="SSF53335">
    <property type="entry name" value="S-adenosyl-L-methionine-dependent methyltransferases"/>
    <property type="match status" value="1"/>
</dbReference>
<reference evidence="6" key="1">
    <citation type="submission" date="2023-06" db="EMBL/GenBank/DDBJ databases">
        <title>Sysu t00192.</title>
        <authorList>
            <person name="Gao L."/>
            <person name="Fang B.-Z."/>
            <person name="Li W.-J."/>
        </authorList>
    </citation>
    <scope>NUCLEOTIDE SEQUENCE</scope>
    <source>
        <strain evidence="6">SYSU T00192</strain>
    </source>
</reference>
<keyword evidence="2 6" id="KW-0808">Transferase</keyword>
<protein>
    <submittedName>
        <fullName evidence="6">Class I SAM-dependent methyltransferase</fullName>
        <ecNumber evidence="6">2.1.1.-</ecNumber>
    </submittedName>
</protein>
<feature type="compositionally biased region" description="Low complexity" evidence="4">
    <location>
        <begin position="1"/>
        <end position="15"/>
    </location>
</feature>
<proteinExistence type="predicted"/>
<evidence type="ECO:0000313" key="6">
    <source>
        <dbReference type="EMBL" id="MDN4475359.1"/>
    </source>
</evidence>
<dbReference type="GO" id="GO:0032259">
    <property type="term" value="P:methylation"/>
    <property type="evidence" value="ECO:0007669"/>
    <property type="project" value="UniProtKB-KW"/>
</dbReference>
<dbReference type="EC" id="2.1.1.-" evidence="6"/>
<evidence type="ECO:0000256" key="2">
    <source>
        <dbReference type="ARBA" id="ARBA00022679"/>
    </source>
</evidence>
<evidence type="ECO:0000259" key="5">
    <source>
        <dbReference type="Pfam" id="PF13649"/>
    </source>
</evidence>